<evidence type="ECO:0000313" key="2">
    <source>
        <dbReference type="EMBL" id="RJG04200.1"/>
    </source>
</evidence>
<evidence type="ECO:0008006" key="4">
    <source>
        <dbReference type="Google" id="ProtNLM"/>
    </source>
</evidence>
<comment type="caution">
    <text evidence="2">The sequence shown here is derived from an EMBL/GenBank/DDBJ whole genome shotgun (WGS) entry which is preliminary data.</text>
</comment>
<gene>
    <name evidence="2" type="ORF">D3878_03580</name>
</gene>
<evidence type="ECO:0000256" key="1">
    <source>
        <dbReference type="ARBA" id="ARBA00022729"/>
    </source>
</evidence>
<name>A0A3A3GT85_9BURK</name>
<dbReference type="Gene3D" id="3.30.1450.10">
    <property type="match status" value="1"/>
</dbReference>
<dbReference type="EMBL" id="QYUQ01000002">
    <property type="protein sequence ID" value="RJG04200.1"/>
    <property type="molecule type" value="Genomic_DNA"/>
</dbReference>
<protein>
    <recommendedName>
        <fullName evidence="4">Lipoprotein SmpA/OmlA domain-containing protein</fullName>
    </recommendedName>
</protein>
<dbReference type="Proteomes" id="UP000266327">
    <property type="component" value="Unassembled WGS sequence"/>
</dbReference>
<keyword evidence="1" id="KW-0732">Signal</keyword>
<dbReference type="OrthoDB" id="8962020at2"/>
<evidence type="ECO:0000313" key="3">
    <source>
        <dbReference type="Proteomes" id="UP000266327"/>
    </source>
</evidence>
<reference evidence="3" key="1">
    <citation type="submission" date="2018-09" db="EMBL/GenBank/DDBJ databases">
        <authorList>
            <person name="Zhu H."/>
        </authorList>
    </citation>
    <scope>NUCLEOTIDE SEQUENCE [LARGE SCALE GENOMIC DNA]</scope>
    <source>
        <strain evidence="3">K1S02-23</strain>
    </source>
</reference>
<accession>A0A3A3GT85</accession>
<proteinExistence type="predicted"/>
<dbReference type="InterPro" id="IPR037873">
    <property type="entry name" value="BamE-like"/>
</dbReference>
<dbReference type="AlphaFoldDB" id="A0A3A3GT85"/>
<organism evidence="2 3">
    <name type="scientific">Noviherbaspirillum sedimenti</name>
    <dbReference type="NCBI Taxonomy" id="2320865"/>
    <lineage>
        <taxon>Bacteria</taxon>
        <taxon>Pseudomonadati</taxon>
        <taxon>Pseudomonadota</taxon>
        <taxon>Betaproteobacteria</taxon>
        <taxon>Burkholderiales</taxon>
        <taxon>Oxalobacteraceae</taxon>
        <taxon>Noviherbaspirillum</taxon>
    </lineage>
</organism>
<sequence length="165" mass="18382">MTAGAALALAVVLSGACSLPQPVRIGDSQAQVLAARGAPTHRYRLGNEELLEYMYGPYGQETWMARIGADGKLTSFEQVLSDEKFATIRIGGATKQDVLHVIGAPSEQVYFPLSQLEAWTYPYKQYGIWNSLMHVHFDRAGIVRKMENTPDLRYQNQGNVFGFPW</sequence>
<keyword evidence="3" id="KW-1185">Reference proteome</keyword>